<keyword evidence="2" id="KW-0548">Nucleotidyltransferase</keyword>
<dbReference type="GO" id="GO:0003964">
    <property type="term" value="F:RNA-directed DNA polymerase activity"/>
    <property type="evidence" value="ECO:0007669"/>
    <property type="project" value="UniProtKB-KW"/>
</dbReference>
<dbReference type="CDD" id="cd01650">
    <property type="entry name" value="RT_nLTR_like"/>
    <property type="match status" value="1"/>
</dbReference>
<dbReference type="SUPFAM" id="SSF56219">
    <property type="entry name" value="DNase I-like"/>
    <property type="match status" value="1"/>
</dbReference>
<accession>A0A5B6VDR0</accession>
<comment type="caution">
    <text evidence="2">The sequence shown here is derived from an EMBL/GenBank/DDBJ whole genome shotgun (WGS) entry which is preliminary data.</text>
</comment>
<evidence type="ECO:0000313" key="3">
    <source>
        <dbReference type="Proteomes" id="UP000325315"/>
    </source>
</evidence>
<reference evidence="3" key="1">
    <citation type="journal article" date="2019" name="Plant Biotechnol. J.">
        <title>Genome sequencing of the Australian wild diploid species Gossypium australe highlights disease resistance and delayed gland morphogenesis.</title>
        <authorList>
            <person name="Cai Y."/>
            <person name="Cai X."/>
            <person name="Wang Q."/>
            <person name="Wang P."/>
            <person name="Zhang Y."/>
            <person name="Cai C."/>
            <person name="Xu Y."/>
            <person name="Wang K."/>
            <person name="Zhou Z."/>
            <person name="Wang C."/>
            <person name="Geng S."/>
            <person name="Li B."/>
            <person name="Dong Q."/>
            <person name="Hou Y."/>
            <person name="Wang H."/>
            <person name="Ai P."/>
            <person name="Liu Z."/>
            <person name="Yi F."/>
            <person name="Sun M."/>
            <person name="An G."/>
            <person name="Cheng J."/>
            <person name="Zhang Y."/>
            <person name="Shi Q."/>
            <person name="Xie Y."/>
            <person name="Shi X."/>
            <person name="Chang Y."/>
            <person name="Huang F."/>
            <person name="Chen Y."/>
            <person name="Hong S."/>
            <person name="Mi L."/>
            <person name="Sun Q."/>
            <person name="Zhang L."/>
            <person name="Zhou B."/>
            <person name="Peng R."/>
            <person name="Zhang X."/>
            <person name="Liu F."/>
        </authorList>
    </citation>
    <scope>NUCLEOTIDE SEQUENCE [LARGE SCALE GENOMIC DNA]</scope>
    <source>
        <strain evidence="3">cv. PA1801</strain>
    </source>
</reference>
<dbReference type="OrthoDB" id="428918at2759"/>
<dbReference type="AlphaFoldDB" id="A0A5B6VDR0"/>
<proteinExistence type="predicted"/>
<dbReference type="EMBL" id="SMMG02000007">
    <property type="protein sequence ID" value="KAA3467350.1"/>
    <property type="molecule type" value="Genomic_DNA"/>
</dbReference>
<name>A0A5B6VDR0_9ROSI</name>
<sequence length="863" mass="99114">MKSICWNVRGLGSPRAVRRLRHLIKQHNPHLVFLMETKLDKHRMERVRRRCGFLCGVEVEAEGSRGGLCLAWKKDIQVNLRSFSKWHIDVIIKEDDMVSEWRFTSIYGSPYLKEKHTVWNLLRSLVHENSYPWLVEGGFNEILYSFKKSGGTQRDMRRMDAFREALDDCQLMDIGYSEGKFTRNEYTRKAGQGVANENWMKLFPLGIIQHLPYSYSDHCPLLLNTKNSVAFTGSKRFHFEVWWTMEESFDGVVKESWEAGAGPLMEKLECLQFCLTEWARTKVKEKEGLKKELTQKLEFLLEEEVNDDTMVEIIDTKIHLNLEIDKDEMYWEQRARANWLRLGDKNSAYFHNWAIVRRRENTISRLETEEGRAIEEGAEIMTTATNFFKDLFTSRGLANASRVLDGIESKISSEDNEFLVSPFTVEDIQVALKEMGPTRALGADGFPALFFQRYWPIVGKEVTDFCLGVLNDKMPVEEFNKTDVVLIPKIPRPTKMINFRPISLCTVVYKIIAKAIVHRLQSVIDKCIDKVQSAFVPRRLISDNVLLAYEILHTLRQKRTGKKGIMAVKLDMSKAYDRVEWGFIEEVMTKMGFAREWVELIRRCVSSVSYAVNINGRRGNLFFPTRGLRQGDPLSLFLFLICSEGLLSLMRTARSEGLLRGAKASRSGPEISHLLFADDCILFGEASSRGAEILRNILQEYASCSGQCVNFAKSTVFYSPNTTEVDKDAVLKLLGVKTATNPEKYLGLPNMVGRKKNESFQSLADRALMRIEGWSNKFLSQGGKEIFIKAVLQAIPTYAMSCFLLPNSLCRKMESIFAKFWWQKGKGRKGIHWCKWNQLCRPKNEGGLGFRDLAQFNIALLAK</sequence>
<dbReference type="Gene3D" id="3.60.10.10">
    <property type="entry name" value="Endonuclease/exonuclease/phosphatase"/>
    <property type="match status" value="1"/>
</dbReference>
<keyword evidence="2" id="KW-0695">RNA-directed DNA polymerase</keyword>
<dbReference type="Proteomes" id="UP000325315">
    <property type="component" value="Unassembled WGS sequence"/>
</dbReference>
<dbReference type="Pfam" id="PF00078">
    <property type="entry name" value="RVT_1"/>
    <property type="match status" value="1"/>
</dbReference>
<dbReference type="SUPFAM" id="SSF56672">
    <property type="entry name" value="DNA/RNA polymerases"/>
    <property type="match status" value="1"/>
</dbReference>
<evidence type="ECO:0000313" key="2">
    <source>
        <dbReference type="EMBL" id="KAA3467350.1"/>
    </source>
</evidence>
<dbReference type="PANTHER" id="PTHR33116:SF86">
    <property type="entry name" value="REVERSE TRANSCRIPTASE DOMAIN-CONTAINING PROTEIN"/>
    <property type="match status" value="1"/>
</dbReference>
<protein>
    <submittedName>
        <fullName evidence="2">Reverse transcriptase</fullName>
    </submittedName>
</protein>
<dbReference type="PANTHER" id="PTHR33116">
    <property type="entry name" value="REVERSE TRANSCRIPTASE ZINC-BINDING DOMAIN-CONTAINING PROTEIN-RELATED-RELATED"/>
    <property type="match status" value="1"/>
</dbReference>
<dbReference type="Pfam" id="PF03372">
    <property type="entry name" value="Exo_endo_phos"/>
    <property type="match status" value="1"/>
</dbReference>
<dbReference type="PROSITE" id="PS50878">
    <property type="entry name" value="RT_POL"/>
    <property type="match status" value="1"/>
</dbReference>
<feature type="domain" description="Reverse transcriptase" evidence="1">
    <location>
        <begin position="468"/>
        <end position="738"/>
    </location>
</feature>
<evidence type="ECO:0000259" key="1">
    <source>
        <dbReference type="PROSITE" id="PS50878"/>
    </source>
</evidence>
<gene>
    <name evidence="2" type="ORF">EPI10_002371</name>
</gene>
<dbReference type="InterPro" id="IPR005135">
    <property type="entry name" value="Endo/exonuclease/phosphatase"/>
</dbReference>
<dbReference type="InterPro" id="IPR000477">
    <property type="entry name" value="RT_dom"/>
</dbReference>
<keyword evidence="3" id="KW-1185">Reference proteome</keyword>
<dbReference type="InterPro" id="IPR036691">
    <property type="entry name" value="Endo/exonu/phosph_ase_sf"/>
</dbReference>
<keyword evidence="2" id="KW-0808">Transferase</keyword>
<organism evidence="2 3">
    <name type="scientific">Gossypium australe</name>
    <dbReference type="NCBI Taxonomy" id="47621"/>
    <lineage>
        <taxon>Eukaryota</taxon>
        <taxon>Viridiplantae</taxon>
        <taxon>Streptophyta</taxon>
        <taxon>Embryophyta</taxon>
        <taxon>Tracheophyta</taxon>
        <taxon>Spermatophyta</taxon>
        <taxon>Magnoliopsida</taxon>
        <taxon>eudicotyledons</taxon>
        <taxon>Gunneridae</taxon>
        <taxon>Pentapetalae</taxon>
        <taxon>rosids</taxon>
        <taxon>malvids</taxon>
        <taxon>Malvales</taxon>
        <taxon>Malvaceae</taxon>
        <taxon>Malvoideae</taxon>
        <taxon>Gossypium</taxon>
    </lineage>
</organism>
<dbReference type="InterPro" id="IPR043502">
    <property type="entry name" value="DNA/RNA_pol_sf"/>
</dbReference>